<dbReference type="EMBL" id="CAACVG010007674">
    <property type="protein sequence ID" value="VEN46563.1"/>
    <property type="molecule type" value="Genomic_DNA"/>
</dbReference>
<proteinExistence type="predicted"/>
<feature type="non-terminal residue" evidence="3">
    <location>
        <position position="75"/>
    </location>
</feature>
<feature type="domain" description="GIPC1-3 GH1" evidence="2">
    <location>
        <begin position="38"/>
        <end position="75"/>
    </location>
</feature>
<reference evidence="3 4" key="1">
    <citation type="submission" date="2019-01" db="EMBL/GenBank/DDBJ databases">
        <authorList>
            <person name="Sayadi A."/>
        </authorList>
    </citation>
    <scope>NUCLEOTIDE SEQUENCE [LARGE SCALE GENOMIC DNA]</scope>
</reference>
<sequence length="75" mass="8340">MFKKHRQKQNGEAAVDNHNNSSLAPPPVSPITKNSLQFHCQLAHGSPTVFVSNFTSVRELYQKIAEAFDMSPSEV</sequence>
<keyword evidence="4" id="KW-1185">Reference proteome</keyword>
<dbReference type="AlphaFoldDB" id="A0A653CFM5"/>
<dbReference type="Proteomes" id="UP000410492">
    <property type="component" value="Unassembled WGS sequence"/>
</dbReference>
<organism evidence="3 4">
    <name type="scientific">Callosobruchus maculatus</name>
    <name type="common">Southern cowpea weevil</name>
    <name type="synonym">Pulse bruchid</name>
    <dbReference type="NCBI Taxonomy" id="64391"/>
    <lineage>
        <taxon>Eukaryota</taxon>
        <taxon>Metazoa</taxon>
        <taxon>Ecdysozoa</taxon>
        <taxon>Arthropoda</taxon>
        <taxon>Hexapoda</taxon>
        <taxon>Insecta</taxon>
        <taxon>Pterygota</taxon>
        <taxon>Neoptera</taxon>
        <taxon>Endopterygota</taxon>
        <taxon>Coleoptera</taxon>
        <taxon>Polyphaga</taxon>
        <taxon>Cucujiformia</taxon>
        <taxon>Chrysomeloidea</taxon>
        <taxon>Chrysomelidae</taxon>
        <taxon>Bruchinae</taxon>
        <taxon>Bruchini</taxon>
        <taxon>Callosobruchus</taxon>
    </lineage>
</organism>
<name>A0A653CFM5_CALMS</name>
<dbReference type="OrthoDB" id="6509831at2759"/>
<feature type="region of interest" description="Disordered" evidence="1">
    <location>
        <begin position="1"/>
        <end position="30"/>
    </location>
</feature>
<dbReference type="InterPro" id="IPR056814">
    <property type="entry name" value="GIPC1-3_GH1"/>
</dbReference>
<dbReference type="PANTHER" id="PTHR12259">
    <property type="entry name" value="RGS-GAIP INTERACTING PROTEIN GIPC"/>
    <property type="match status" value="1"/>
</dbReference>
<evidence type="ECO:0000259" key="2">
    <source>
        <dbReference type="Pfam" id="PF25083"/>
    </source>
</evidence>
<evidence type="ECO:0000313" key="4">
    <source>
        <dbReference type="Proteomes" id="UP000410492"/>
    </source>
</evidence>
<accession>A0A653CFM5</accession>
<evidence type="ECO:0000256" key="1">
    <source>
        <dbReference type="SAM" id="MobiDB-lite"/>
    </source>
</evidence>
<evidence type="ECO:0000313" key="3">
    <source>
        <dbReference type="EMBL" id="VEN46563.1"/>
    </source>
</evidence>
<protein>
    <recommendedName>
        <fullName evidence="2">GIPC1-3 GH1 domain-containing protein</fullName>
    </recommendedName>
</protein>
<gene>
    <name evidence="3" type="ORF">CALMAC_LOCUS8606</name>
</gene>
<dbReference type="Pfam" id="PF25083">
    <property type="entry name" value="GIPC1_GH1"/>
    <property type="match status" value="1"/>
</dbReference>
<dbReference type="InterPro" id="IPR017379">
    <property type="entry name" value="GIPC1/2/3"/>
</dbReference>
<dbReference type="PANTHER" id="PTHR12259:SF1">
    <property type="entry name" value="GH21964P"/>
    <property type="match status" value="1"/>
</dbReference>